<name>A0ABV3G870_MICGL</name>
<evidence type="ECO:0000259" key="1">
    <source>
        <dbReference type="PROSITE" id="PS51725"/>
    </source>
</evidence>
<proteinExistence type="predicted"/>
<keyword evidence="3" id="KW-1185">Reference proteome</keyword>
<keyword evidence="2" id="KW-0560">Oxidoreductase</keyword>
<feature type="domain" description="ABM" evidence="1">
    <location>
        <begin position="26"/>
        <end position="114"/>
    </location>
</feature>
<dbReference type="Pfam" id="PF03992">
    <property type="entry name" value="ABM"/>
    <property type="match status" value="1"/>
</dbReference>
<gene>
    <name evidence="2" type="ORF">AB0I59_04275</name>
</gene>
<accession>A0ABV3G870</accession>
<reference evidence="2 3" key="1">
    <citation type="submission" date="2024-06" db="EMBL/GenBank/DDBJ databases">
        <title>The Natural Products Discovery Center: Release of the First 8490 Sequenced Strains for Exploring Actinobacteria Biosynthetic Diversity.</title>
        <authorList>
            <person name="Kalkreuter E."/>
            <person name="Kautsar S.A."/>
            <person name="Yang D."/>
            <person name="Bader C.D."/>
            <person name="Teijaro C.N."/>
            <person name="Fluegel L."/>
            <person name="Davis C.M."/>
            <person name="Simpson J.R."/>
            <person name="Lauterbach L."/>
            <person name="Steele A.D."/>
            <person name="Gui C."/>
            <person name="Meng S."/>
            <person name="Li G."/>
            <person name="Viehrig K."/>
            <person name="Ye F."/>
            <person name="Su P."/>
            <person name="Kiefer A.F."/>
            <person name="Nichols A."/>
            <person name="Cepeda A.J."/>
            <person name="Yan W."/>
            <person name="Fan B."/>
            <person name="Jiang Y."/>
            <person name="Adhikari A."/>
            <person name="Zheng C.-J."/>
            <person name="Schuster L."/>
            <person name="Cowan T.M."/>
            <person name="Smanski M.J."/>
            <person name="Chevrette M.G."/>
            <person name="De Carvalho L.P.S."/>
            <person name="Shen B."/>
        </authorList>
    </citation>
    <scope>NUCLEOTIDE SEQUENCE [LARGE SCALE GENOMIC DNA]</scope>
    <source>
        <strain evidence="2 3">NPDC050100</strain>
    </source>
</reference>
<dbReference type="Proteomes" id="UP001551675">
    <property type="component" value="Unassembled WGS sequence"/>
</dbReference>
<dbReference type="SUPFAM" id="SSF54909">
    <property type="entry name" value="Dimeric alpha+beta barrel"/>
    <property type="match status" value="1"/>
</dbReference>
<evidence type="ECO:0000313" key="2">
    <source>
        <dbReference type="EMBL" id="MEV0967828.1"/>
    </source>
</evidence>
<dbReference type="InterPro" id="IPR011008">
    <property type="entry name" value="Dimeric_a/b-barrel"/>
</dbReference>
<dbReference type="PROSITE" id="PS51725">
    <property type="entry name" value="ABM"/>
    <property type="match status" value="1"/>
</dbReference>
<dbReference type="RefSeq" id="WP_358129877.1">
    <property type="nucleotide sequence ID" value="NZ_JBFALK010000002.1"/>
</dbReference>
<dbReference type="GO" id="GO:0004497">
    <property type="term" value="F:monooxygenase activity"/>
    <property type="evidence" value="ECO:0007669"/>
    <property type="project" value="UniProtKB-KW"/>
</dbReference>
<dbReference type="Gene3D" id="3.30.70.100">
    <property type="match status" value="1"/>
</dbReference>
<dbReference type="InterPro" id="IPR007138">
    <property type="entry name" value="ABM_dom"/>
</dbReference>
<dbReference type="EMBL" id="JBFALK010000002">
    <property type="protein sequence ID" value="MEV0967828.1"/>
    <property type="molecule type" value="Genomic_DNA"/>
</dbReference>
<sequence>MKETARRTVQQGVQQGVRQGGDRGAIRVVLWCRATGADVEAVESAYHQVSATLAGTPGLLGNELLRSAVEPDVFAVMSEWEDMAAFTAWERGPDHRDATAPLRGYQEPHRGRSFDLFQKVAGYS</sequence>
<dbReference type="EC" id="1.14.-.-" evidence="2"/>
<comment type="caution">
    <text evidence="2">The sequence shown here is derived from an EMBL/GenBank/DDBJ whole genome shotgun (WGS) entry which is preliminary data.</text>
</comment>
<evidence type="ECO:0000313" key="3">
    <source>
        <dbReference type="Proteomes" id="UP001551675"/>
    </source>
</evidence>
<organism evidence="2 3">
    <name type="scientific">Microtetraspora glauca</name>
    <dbReference type="NCBI Taxonomy" id="1996"/>
    <lineage>
        <taxon>Bacteria</taxon>
        <taxon>Bacillati</taxon>
        <taxon>Actinomycetota</taxon>
        <taxon>Actinomycetes</taxon>
        <taxon>Streptosporangiales</taxon>
        <taxon>Streptosporangiaceae</taxon>
        <taxon>Microtetraspora</taxon>
    </lineage>
</organism>
<protein>
    <submittedName>
        <fullName evidence="2">Antibiotic biosynthesis monooxygenase</fullName>
        <ecNumber evidence="2">1.14.-.-</ecNumber>
    </submittedName>
</protein>
<keyword evidence="2" id="KW-0503">Monooxygenase</keyword>